<dbReference type="SUPFAM" id="SSF53335">
    <property type="entry name" value="S-adenosyl-L-methionine-dependent methyltransferases"/>
    <property type="match status" value="1"/>
</dbReference>
<reference evidence="1" key="1">
    <citation type="submission" date="2020-10" db="EMBL/GenBank/DDBJ databases">
        <title>Phylogeny of dyella-like bacteria.</title>
        <authorList>
            <person name="Fu J."/>
        </authorList>
    </citation>
    <scope>NUCLEOTIDE SEQUENCE</scope>
    <source>
        <strain evidence="1">DHOC52</strain>
    </source>
</reference>
<evidence type="ECO:0000313" key="1">
    <source>
        <dbReference type="EMBL" id="MBM7123827.1"/>
    </source>
</evidence>
<evidence type="ECO:0000313" key="2">
    <source>
        <dbReference type="Proteomes" id="UP001430149"/>
    </source>
</evidence>
<sequence length="272" mass="29193">MNHVENIMNVMDAATITKDAHITPSHAPAAAPAQPMVPMWNTRYGIVPASQTDDLVTQSLKSYGEWAEHELDIIAALLDEGSIAVQYGAELGAQALGLARLVGGTGQVHVIEPRRLAHITLCTSVALNGLQNVYPHHVTLGDRNGQVDLPASPGHPQERARLAALDSIELPALQLLKINPPGCLLAVLAGAGGMLREYKPAIYFRLSTMDLALSGIAALKAKGYRCWSHLPHLYNPSNFSGSKHNIFPGFVNQNVIAVHQDTSAGFENLVEL</sequence>
<organism evidence="1 2">
    <name type="scientific">Dyella flava</name>
    <dbReference type="NCBI Taxonomy" id="1920170"/>
    <lineage>
        <taxon>Bacteria</taxon>
        <taxon>Pseudomonadati</taxon>
        <taxon>Pseudomonadota</taxon>
        <taxon>Gammaproteobacteria</taxon>
        <taxon>Lysobacterales</taxon>
        <taxon>Rhodanobacteraceae</taxon>
        <taxon>Dyella</taxon>
    </lineage>
</organism>
<keyword evidence="2" id="KW-1185">Reference proteome</keyword>
<dbReference type="InterPro" id="IPR029063">
    <property type="entry name" value="SAM-dependent_MTases_sf"/>
</dbReference>
<dbReference type="RefSeq" id="WP_204678347.1">
    <property type="nucleotide sequence ID" value="NZ_BSNR01000028.1"/>
</dbReference>
<dbReference type="EMBL" id="JADIKE010000016">
    <property type="protein sequence ID" value="MBM7123827.1"/>
    <property type="molecule type" value="Genomic_DNA"/>
</dbReference>
<dbReference type="Proteomes" id="UP001430149">
    <property type="component" value="Unassembled WGS sequence"/>
</dbReference>
<accession>A0ABS2JXW8</accession>
<name>A0ABS2JXW8_9GAMM</name>
<comment type="caution">
    <text evidence="1">The sequence shown here is derived from an EMBL/GenBank/DDBJ whole genome shotgun (WGS) entry which is preliminary data.</text>
</comment>
<protein>
    <submittedName>
        <fullName evidence="1">Uncharacterized protein</fullName>
    </submittedName>
</protein>
<proteinExistence type="predicted"/>
<gene>
    <name evidence="1" type="ORF">ISP19_00425</name>
</gene>
<dbReference type="Gene3D" id="3.40.50.150">
    <property type="entry name" value="Vaccinia Virus protein VP39"/>
    <property type="match status" value="1"/>
</dbReference>